<dbReference type="Proteomes" id="UP000759529">
    <property type="component" value="Unassembled WGS sequence"/>
</dbReference>
<protein>
    <submittedName>
        <fullName evidence="5">Hydroxymethylglutaryl-CoA synthase family protein</fullName>
    </submittedName>
</protein>
<dbReference type="SUPFAM" id="SSF53901">
    <property type="entry name" value="Thiolase-like"/>
    <property type="match status" value="2"/>
</dbReference>
<evidence type="ECO:0000256" key="1">
    <source>
        <dbReference type="ARBA" id="ARBA00007061"/>
    </source>
</evidence>
<accession>A0ABS2CYU5</accession>
<gene>
    <name evidence="5" type="ORF">H9X54_012600</name>
</gene>
<proteinExistence type="inferred from homology"/>
<reference evidence="5 6" key="1">
    <citation type="submission" date="2021-02" db="EMBL/GenBank/DDBJ databases">
        <authorList>
            <person name="Jung H.S."/>
            <person name="Chun B.H."/>
            <person name="Jeon C.O."/>
        </authorList>
    </citation>
    <scope>NUCLEOTIDE SEQUENCE [LARGE SCALE GENOMIC DNA]</scope>
    <source>
        <strain evidence="5 6">LMG 25203</strain>
    </source>
</reference>
<dbReference type="RefSeq" id="WP_187656786.1">
    <property type="nucleotide sequence ID" value="NZ_JACSOD020000498.1"/>
</dbReference>
<dbReference type="InterPro" id="IPR016039">
    <property type="entry name" value="Thiolase-like"/>
</dbReference>
<dbReference type="PANTHER" id="PTHR43323:SF2">
    <property type="entry name" value="HYDROXYMETHYLGLUTARYL-COA SYNTHASE"/>
    <property type="match status" value="1"/>
</dbReference>
<feature type="domain" description="Hydroxymethylglutaryl-coenzyme A synthase N-terminal" evidence="3">
    <location>
        <begin position="2"/>
        <end position="173"/>
    </location>
</feature>
<evidence type="ECO:0000256" key="2">
    <source>
        <dbReference type="ARBA" id="ARBA00022679"/>
    </source>
</evidence>
<dbReference type="PANTHER" id="PTHR43323">
    <property type="entry name" value="3-HYDROXY-3-METHYLGLUTARYL COENZYME A SYNTHASE"/>
    <property type="match status" value="1"/>
</dbReference>
<dbReference type="Pfam" id="PF01154">
    <property type="entry name" value="HMG_CoA_synt_N"/>
    <property type="match status" value="1"/>
</dbReference>
<organism evidence="5 6">
    <name type="scientific">Flavobacterium macrobrachii</name>
    <dbReference type="NCBI Taxonomy" id="591204"/>
    <lineage>
        <taxon>Bacteria</taxon>
        <taxon>Pseudomonadati</taxon>
        <taxon>Bacteroidota</taxon>
        <taxon>Flavobacteriia</taxon>
        <taxon>Flavobacteriales</taxon>
        <taxon>Flavobacteriaceae</taxon>
        <taxon>Flavobacterium</taxon>
    </lineage>
</organism>
<name>A0ABS2CYU5_9FLAO</name>
<evidence type="ECO:0000259" key="4">
    <source>
        <dbReference type="Pfam" id="PF08540"/>
    </source>
</evidence>
<keyword evidence="6" id="KW-1185">Reference proteome</keyword>
<dbReference type="EMBL" id="JACSOD020000498">
    <property type="protein sequence ID" value="MBM6500136.1"/>
    <property type="molecule type" value="Genomic_DNA"/>
</dbReference>
<dbReference type="InterPro" id="IPR013746">
    <property type="entry name" value="HMG_CoA_synt_C_dom"/>
</dbReference>
<feature type="domain" description="Hydroxymethylglutaryl-coenzyme A synthase C-terminal" evidence="4">
    <location>
        <begin position="223"/>
        <end position="404"/>
    </location>
</feature>
<evidence type="ECO:0000313" key="5">
    <source>
        <dbReference type="EMBL" id="MBM6500136.1"/>
    </source>
</evidence>
<dbReference type="CDD" id="cd00827">
    <property type="entry name" value="init_cond_enzymes"/>
    <property type="match status" value="1"/>
</dbReference>
<dbReference type="Pfam" id="PF08540">
    <property type="entry name" value="HMG_CoA_synt_C"/>
    <property type="match status" value="1"/>
</dbReference>
<keyword evidence="2" id="KW-0808">Transferase</keyword>
<evidence type="ECO:0000313" key="6">
    <source>
        <dbReference type="Proteomes" id="UP000759529"/>
    </source>
</evidence>
<comment type="caution">
    <text evidence="5">The sequence shown here is derived from an EMBL/GenBank/DDBJ whole genome shotgun (WGS) entry which is preliminary data.</text>
</comment>
<dbReference type="InterPro" id="IPR013528">
    <property type="entry name" value="HMG_CoA_synth_N"/>
</dbReference>
<sequence length="452" mass="51166">MKVGIDSIAFEIPKIYLPITTLAEKRNIEADKLIKGLGLHKMSFLDVHQDVVTLASNAALKLIQQENLNPNEISRIYIGTESGVDSSKPVGSYVLSNLEQIFGARSFKNCDVVDLTFACIGAVDALQNCLDYIRLNPTKKAIVIASDNAKYDLNSSGEYTQGAGSIAMLITANPRILSFSKEVGVATEGVFDFFKPRRNFSKEEIFQTENNPEWNGVLENEINIYKEQPVFDGQYSNQCYINRITEAYEHYKEESHQKGKLYEKWSAILMHLPYCFQGRRTFIEIFANENPELVENQIGENSKEKLKALAKSPEYLDLVNQYILPSEIASGQIGNIYTGSIFLGLLSTLCHHFKNDTNLTNTTFGFIAYGSGSKSKVFEAVVEENWKSAIEKIQLFETLEQTIAIDFSTYEKLHKKELKQSVFPPKNEFYLDKIEKENPVLVGARYYSYQSQ</sequence>
<comment type="similarity">
    <text evidence="1">Belongs to the thiolase-like superfamily. HMG-CoA synthase family.</text>
</comment>
<evidence type="ECO:0000259" key="3">
    <source>
        <dbReference type="Pfam" id="PF01154"/>
    </source>
</evidence>
<dbReference type="Gene3D" id="3.40.47.10">
    <property type="match status" value="1"/>
</dbReference>